<accession>A0A1H7YJ30</accession>
<dbReference type="InterPro" id="IPR014922">
    <property type="entry name" value="YdhG-like"/>
</dbReference>
<feature type="domain" description="YdhG-like" evidence="1">
    <location>
        <begin position="45"/>
        <end position="119"/>
    </location>
</feature>
<organism evidence="2 3">
    <name type="scientific">Hydrogenoanaerobacterium saccharovorans</name>
    <dbReference type="NCBI Taxonomy" id="474960"/>
    <lineage>
        <taxon>Bacteria</taxon>
        <taxon>Bacillati</taxon>
        <taxon>Bacillota</taxon>
        <taxon>Clostridia</taxon>
        <taxon>Eubacteriales</taxon>
        <taxon>Oscillospiraceae</taxon>
        <taxon>Hydrogenoanaerobacterium</taxon>
    </lineage>
</organism>
<evidence type="ECO:0000313" key="3">
    <source>
        <dbReference type="Proteomes" id="UP000199158"/>
    </source>
</evidence>
<dbReference type="EMBL" id="FOCG01000001">
    <property type="protein sequence ID" value="SEM46246.1"/>
    <property type="molecule type" value="Genomic_DNA"/>
</dbReference>
<sequence length="144" mass="17037">MITNPKEELRAYSEIDGEKGESMANNKLVDEYINSKESPQRDWLLLFIDYMRTNYPQIEETISYQMPTYILEKGKNRNYIAFGTPNTHFTLHTMDFDYIQKFHEQYPSSGKGKGCVNVDYSDGDMHKELLHSIDEIIKRHFNRQ</sequence>
<dbReference type="AlphaFoldDB" id="A0A1H7YJ30"/>
<dbReference type="STRING" id="474960.SAMN05216180_0080"/>
<protein>
    <recommendedName>
        <fullName evidence="1">YdhG-like domain-containing protein</fullName>
    </recommendedName>
</protein>
<reference evidence="2 3" key="1">
    <citation type="submission" date="2016-10" db="EMBL/GenBank/DDBJ databases">
        <authorList>
            <person name="de Groot N.N."/>
        </authorList>
    </citation>
    <scope>NUCLEOTIDE SEQUENCE [LARGE SCALE GENOMIC DNA]</scope>
    <source>
        <strain evidence="2 3">CGMCC 1.5070</strain>
    </source>
</reference>
<evidence type="ECO:0000313" key="2">
    <source>
        <dbReference type="EMBL" id="SEM46246.1"/>
    </source>
</evidence>
<dbReference type="Pfam" id="PF08818">
    <property type="entry name" value="DUF1801"/>
    <property type="match status" value="1"/>
</dbReference>
<gene>
    <name evidence="2" type="ORF">SAMN05216180_0080</name>
</gene>
<keyword evidence="3" id="KW-1185">Reference proteome</keyword>
<evidence type="ECO:0000259" key="1">
    <source>
        <dbReference type="Pfam" id="PF08818"/>
    </source>
</evidence>
<proteinExistence type="predicted"/>
<name>A0A1H7YJ30_9FIRM</name>
<dbReference type="SUPFAM" id="SSF159888">
    <property type="entry name" value="YdhG-like"/>
    <property type="match status" value="1"/>
</dbReference>
<dbReference type="Gene3D" id="3.90.1150.200">
    <property type="match status" value="1"/>
</dbReference>
<dbReference type="Proteomes" id="UP000199158">
    <property type="component" value="Unassembled WGS sequence"/>
</dbReference>